<evidence type="ECO:0000256" key="5">
    <source>
        <dbReference type="ARBA" id="ARBA00023004"/>
    </source>
</evidence>
<dbReference type="SUPFAM" id="SSF102114">
    <property type="entry name" value="Radical SAM enzymes"/>
    <property type="match status" value="1"/>
</dbReference>
<dbReference type="Gene3D" id="3.20.20.70">
    <property type="entry name" value="Aldolase class I"/>
    <property type="match status" value="1"/>
</dbReference>
<evidence type="ECO:0000256" key="7">
    <source>
        <dbReference type="ARBA" id="ARBA00023601"/>
    </source>
</evidence>
<evidence type="ECO:0000259" key="8">
    <source>
        <dbReference type="PROSITE" id="PS51918"/>
    </source>
</evidence>
<keyword evidence="3" id="KW-0949">S-adenosyl-L-methionine</keyword>
<proteinExistence type="inferred from homology"/>
<dbReference type="InterPro" id="IPR013785">
    <property type="entry name" value="Aldolase_TIM"/>
</dbReference>
<dbReference type="PANTHER" id="PTHR43273">
    <property type="entry name" value="ANAEROBIC SULFATASE-MATURATING ENZYME HOMOLOG ASLB-RELATED"/>
    <property type="match status" value="1"/>
</dbReference>
<dbReference type="SFLD" id="SFLDG01384">
    <property type="entry name" value="thioether_bond_formation_requi"/>
    <property type="match status" value="1"/>
</dbReference>
<dbReference type="Proteomes" id="UP000596739">
    <property type="component" value="Unassembled WGS sequence"/>
</dbReference>
<evidence type="ECO:0000313" key="10">
    <source>
        <dbReference type="Proteomes" id="UP000596739"/>
    </source>
</evidence>
<accession>A0ABS1EJL7</accession>
<keyword evidence="10" id="KW-1185">Reference proteome</keyword>
<dbReference type="InterPro" id="IPR023885">
    <property type="entry name" value="4Fe4S-binding_SPASM_dom"/>
</dbReference>
<dbReference type="InterPro" id="IPR007197">
    <property type="entry name" value="rSAM"/>
</dbReference>
<comment type="cofactor">
    <cofactor evidence="1">
        <name>[4Fe-4S] cluster</name>
        <dbReference type="ChEBI" id="CHEBI:49883"/>
    </cofactor>
</comment>
<dbReference type="CDD" id="cd01335">
    <property type="entry name" value="Radical_SAM"/>
    <property type="match status" value="1"/>
</dbReference>
<comment type="similarity">
    <text evidence="7">Belongs to the radical SAM superfamily. Anaerobic sulfatase-maturating enzyme family.</text>
</comment>
<dbReference type="InterPro" id="IPR000385">
    <property type="entry name" value="MoaA_NifB_PqqE_Fe-S-bd_CS"/>
</dbReference>
<feature type="domain" description="Radical SAM core" evidence="8">
    <location>
        <begin position="1"/>
        <end position="228"/>
    </location>
</feature>
<keyword evidence="2" id="KW-0004">4Fe-4S</keyword>
<keyword evidence="6" id="KW-0411">Iron-sulfur</keyword>
<dbReference type="SFLD" id="SFLDG01386">
    <property type="entry name" value="main_SPASM_domain-containing"/>
    <property type="match status" value="1"/>
</dbReference>
<evidence type="ECO:0000256" key="1">
    <source>
        <dbReference type="ARBA" id="ARBA00001966"/>
    </source>
</evidence>
<dbReference type="InterPro" id="IPR058240">
    <property type="entry name" value="rSAM_sf"/>
</dbReference>
<dbReference type="PANTHER" id="PTHR43273:SF3">
    <property type="entry name" value="ANAEROBIC SULFATASE-MATURATING ENZYME HOMOLOG ASLB-RELATED"/>
    <property type="match status" value="1"/>
</dbReference>
<evidence type="ECO:0000256" key="6">
    <source>
        <dbReference type="ARBA" id="ARBA00023014"/>
    </source>
</evidence>
<keyword evidence="5" id="KW-0408">Iron</keyword>
<name>A0ABS1EJL7_9CLOT</name>
<dbReference type="EMBL" id="JAENHN010000007">
    <property type="protein sequence ID" value="MBK1809550.1"/>
    <property type="molecule type" value="Genomic_DNA"/>
</dbReference>
<dbReference type="InterPro" id="IPR023867">
    <property type="entry name" value="Sulphatase_maturase_rSAM"/>
</dbReference>
<reference evidence="10" key="1">
    <citation type="submission" date="2021-01" db="EMBL/GenBank/DDBJ databases">
        <title>Genome public.</title>
        <authorList>
            <person name="Liu C."/>
            <person name="Sun Q."/>
        </authorList>
    </citation>
    <scope>NUCLEOTIDE SEQUENCE [LARGE SCALE GENOMIC DNA]</scope>
    <source>
        <strain evidence="10">YIM B02505</strain>
    </source>
</reference>
<evidence type="ECO:0000313" key="9">
    <source>
        <dbReference type="EMBL" id="MBK1809550.1"/>
    </source>
</evidence>
<dbReference type="PROSITE" id="PS51918">
    <property type="entry name" value="RADICAL_SAM"/>
    <property type="match status" value="1"/>
</dbReference>
<keyword evidence="4" id="KW-0479">Metal-binding</keyword>
<sequence>MAVNLWLTYKCNLNCSYCYEKDIKIGMKNKLNDNTIDDYLIFIENFLYDKNRNENEPYIVNLHGGEPLLEFNLLKKVVGRLKQSEKLKSKKIMFGVTTNGTLLNEEIIDFLCENFHYSLSVSIDGIKENHDRNRKFANGEGSFKLIIDNALKILHKRSDIRIRMTFDSRTVKDLCENIIYLLSLGFNNIVPVANIFDDEWNEESSEELEKQLEMIMDHDVYKRNKNCHIGILESIKAKNVKMKCNGGINTINISPDGNIYPCTYVVGKEEYKIGDVFIGFNNEKIDYYKSVYKCKTTKCEGCLNYNYCKSGRCKFINKVITGDFLTPAVQVCMLSNIEYKIWKSKFYNKG</sequence>
<dbReference type="Pfam" id="PF04055">
    <property type="entry name" value="Radical_SAM"/>
    <property type="match status" value="1"/>
</dbReference>
<dbReference type="SFLD" id="SFLDS00029">
    <property type="entry name" value="Radical_SAM"/>
    <property type="match status" value="1"/>
</dbReference>
<organism evidence="9 10">
    <name type="scientific">Clostridium yunnanense</name>
    <dbReference type="NCBI Taxonomy" id="2800325"/>
    <lineage>
        <taxon>Bacteria</taxon>
        <taxon>Bacillati</taxon>
        <taxon>Bacillota</taxon>
        <taxon>Clostridia</taxon>
        <taxon>Eubacteriales</taxon>
        <taxon>Clostridiaceae</taxon>
        <taxon>Clostridium</taxon>
    </lineage>
</organism>
<dbReference type="PROSITE" id="PS01305">
    <property type="entry name" value="MOAA_NIFB_PQQE"/>
    <property type="match status" value="1"/>
</dbReference>
<gene>
    <name evidence="9" type="ORF">JHL18_02675</name>
</gene>
<dbReference type="RefSeq" id="WP_200266096.1">
    <property type="nucleotide sequence ID" value="NZ_JAENHN010000007.1"/>
</dbReference>
<comment type="caution">
    <text evidence="9">The sequence shown here is derived from an EMBL/GenBank/DDBJ whole genome shotgun (WGS) entry which is preliminary data.</text>
</comment>
<protein>
    <submittedName>
        <fullName evidence="9">Radical SAM protein</fullName>
    </submittedName>
</protein>
<evidence type="ECO:0000256" key="2">
    <source>
        <dbReference type="ARBA" id="ARBA00022485"/>
    </source>
</evidence>
<evidence type="ECO:0000256" key="3">
    <source>
        <dbReference type="ARBA" id="ARBA00022691"/>
    </source>
</evidence>
<dbReference type="SFLD" id="SFLDG01067">
    <property type="entry name" value="SPASM/twitch_domain_containing"/>
    <property type="match status" value="1"/>
</dbReference>
<evidence type="ECO:0000256" key="4">
    <source>
        <dbReference type="ARBA" id="ARBA00022723"/>
    </source>
</evidence>
<dbReference type="NCBIfam" id="TIGR04085">
    <property type="entry name" value="rSAM_more_4Fe4S"/>
    <property type="match status" value="1"/>
</dbReference>